<dbReference type="EMBL" id="NBCO01000005">
    <property type="protein sequence ID" value="ORC91740.1"/>
    <property type="molecule type" value="Genomic_DNA"/>
</dbReference>
<comment type="caution">
    <text evidence="2">The sequence shown here is derived from an EMBL/GenBank/DDBJ whole genome shotgun (WGS) entry which is preliminary data.</text>
</comment>
<accession>A0A1X0P5N6</accession>
<evidence type="ECO:0000256" key="1">
    <source>
        <dbReference type="SAM" id="Coils"/>
    </source>
</evidence>
<reference evidence="2 3" key="1">
    <citation type="submission" date="2017-03" db="EMBL/GenBank/DDBJ databases">
        <title>An alternative strategy for trypanosome survival in the mammalian bloodstream revealed through genome and transcriptome analysis of the ubiquitous bovine parasite Trypanosoma (Megatrypanum) theileri.</title>
        <authorList>
            <person name="Kelly S."/>
            <person name="Ivens A."/>
            <person name="Mott A."/>
            <person name="O'Neill E."/>
            <person name="Emms D."/>
            <person name="Macleod O."/>
            <person name="Voorheis P."/>
            <person name="Matthews J."/>
            <person name="Matthews K."/>
            <person name="Carrington M."/>
        </authorList>
    </citation>
    <scope>NUCLEOTIDE SEQUENCE [LARGE SCALE GENOMIC DNA]</scope>
    <source>
        <strain evidence="2">Edinburgh</strain>
    </source>
</reference>
<dbReference type="Gene3D" id="6.10.140.1230">
    <property type="match status" value="1"/>
</dbReference>
<dbReference type="PANTHER" id="PTHR10476">
    <property type="entry name" value="CHARGED MULTIVESICULAR BODY PROTEIN"/>
    <property type="match status" value="1"/>
</dbReference>
<dbReference type="OrthoDB" id="10252926at2759"/>
<dbReference type="InterPro" id="IPR005024">
    <property type="entry name" value="Snf7_fam"/>
</dbReference>
<evidence type="ECO:0000313" key="2">
    <source>
        <dbReference type="EMBL" id="ORC91740.1"/>
    </source>
</evidence>
<keyword evidence="1" id="KW-0175">Coiled coil</keyword>
<dbReference type="VEuPathDB" id="TriTrypDB:TM35_000053360"/>
<dbReference type="Proteomes" id="UP000192257">
    <property type="component" value="Unassembled WGS sequence"/>
</dbReference>
<dbReference type="GO" id="GO:0007034">
    <property type="term" value="P:vacuolar transport"/>
    <property type="evidence" value="ECO:0007669"/>
    <property type="project" value="InterPro"/>
</dbReference>
<dbReference type="Pfam" id="PF03357">
    <property type="entry name" value="Snf7"/>
    <property type="match status" value="1"/>
</dbReference>
<dbReference type="GeneID" id="39982771"/>
<organism evidence="2 3">
    <name type="scientific">Trypanosoma theileri</name>
    <dbReference type="NCBI Taxonomy" id="67003"/>
    <lineage>
        <taxon>Eukaryota</taxon>
        <taxon>Discoba</taxon>
        <taxon>Euglenozoa</taxon>
        <taxon>Kinetoplastea</taxon>
        <taxon>Metakinetoplastina</taxon>
        <taxon>Trypanosomatida</taxon>
        <taxon>Trypanosomatidae</taxon>
        <taxon>Trypanosoma</taxon>
    </lineage>
</organism>
<feature type="coiled-coil region" evidence="1">
    <location>
        <begin position="17"/>
        <end position="44"/>
    </location>
</feature>
<evidence type="ECO:0000313" key="3">
    <source>
        <dbReference type="Proteomes" id="UP000192257"/>
    </source>
</evidence>
<protein>
    <submittedName>
        <fullName evidence="2">Charged multivesicular body protein 2A</fullName>
    </submittedName>
</protein>
<dbReference type="STRING" id="67003.A0A1X0P5N6"/>
<dbReference type="RefSeq" id="XP_028885806.1">
    <property type="nucleotide sequence ID" value="XM_029022991.1"/>
</dbReference>
<dbReference type="AlphaFoldDB" id="A0A1X0P5N6"/>
<keyword evidence="3" id="KW-1185">Reference proteome</keyword>
<sequence>MSFITNLFHRETPQEAMRKYKRGLDRTIREIDRERNKLQTQERKIVMDMKRMAKQDQIDSVRIMARDLVRTRKYQQKMYRMRTQIQGVALRIQTMQSTGQMATAMKGVAKAMRSMNNKMNIPEMQRVMREFEKQNEMMGMKEEMMNDAIDDVMDDEGEEEDETELEIQKVMDEVGLEFKSKVGVTDASLPSYQQQQGEEEDDKELDARLAALKASMK</sequence>
<name>A0A1X0P5N6_9TRYP</name>
<gene>
    <name evidence="2" type="ORF">TM35_000053360</name>
</gene>
<proteinExistence type="predicted"/>